<proteinExistence type="predicted"/>
<name>A0ABD1VLQ2_9LAMI</name>
<protein>
    <submittedName>
        <fullName evidence="1">Uncharacterized protein</fullName>
    </submittedName>
</protein>
<evidence type="ECO:0000313" key="2">
    <source>
        <dbReference type="Proteomes" id="UP001604277"/>
    </source>
</evidence>
<dbReference type="Proteomes" id="UP001604277">
    <property type="component" value="Unassembled WGS sequence"/>
</dbReference>
<gene>
    <name evidence="1" type="ORF">Fot_19675</name>
</gene>
<organism evidence="1 2">
    <name type="scientific">Forsythia ovata</name>
    <dbReference type="NCBI Taxonomy" id="205694"/>
    <lineage>
        <taxon>Eukaryota</taxon>
        <taxon>Viridiplantae</taxon>
        <taxon>Streptophyta</taxon>
        <taxon>Embryophyta</taxon>
        <taxon>Tracheophyta</taxon>
        <taxon>Spermatophyta</taxon>
        <taxon>Magnoliopsida</taxon>
        <taxon>eudicotyledons</taxon>
        <taxon>Gunneridae</taxon>
        <taxon>Pentapetalae</taxon>
        <taxon>asterids</taxon>
        <taxon>lamiids</taxon>
        <taxon>Lamiales</taxon>
        <taxon>Oleaceae</taxon>
        <taxon>Forsythieae</taxon>
        <taxon>Forsythia</taxon>
    </lineage>
</organism>
<comment type="caution">
    <text evidence="1">The sequence shown here is derived from an EMBL/GenBank/DDBJ whole genome shotgun (WGS) entry which is preliminary data.</text>
</comment>
<keyword evidence="2" id="KW-1185">Reference proteome</keyword>
<dbReference type="AlphaFoldDB" id="A0ABD1VLQ2"/>
<evidence type="ECO:0000313" key="1">
    <source>
        <dbReference type="EMBL" id="KAL2538284.1"/>
    </source>
</evidence>
<sequence length="118" mass="13305">MGEAWQQKLICRWTGLLLKSLVPSGRDLVAQTSPKLEMLAVEKLSSKLEKAWPQKRIQSWRGFLQKSLALSGRGLEAQTSPKLERLAKEVLIPKWIRLVSISDSPKLERLAAEEPSSK</sequence>
<reference evidence="2" key="1">
    <citation type="submission" date="2024-07" db="EMBL/GenBank/DDBJ databases">
        <title>Two chromosome-level genome assemblies of Korean endemic species Abeliophyllum distichum and Forsythia ovata (Oleaceae).</title>
        <authorList>
            <person name="Jang H."/>
        </authorList>
    </citation>
    <scope>NUCLEOTIDE SEQUENCE [LARGE SCALE GENOMIC DNA]</scope>
</reference>
<accession>A0ABD1VLQ2</accession>
<dbReference type="EMBL" id="JBFOLJ010000005">
    <property type="protein sequence ID" value="KAL2538284.1"/>
    <property type="molecule type" value="Genomic_DNA"/>
</dbReference>